<dbReference type="AlphaFoldDB" id="A0A3M7SIK3"/>
<dbReference type="OrthoDB" id="10063886at2759"/>
<name>A0A3M7SIK3_BRAPC</name>
<sequence>MYQQKKFKIKELLLKSIKKPRNQVNYSASKANSMLGLYTSYIRPHNEFAVSSWSPYTKQDQNTLEKVQHRATKVASKLKALRIMEPYLT</sequence>
<keyword evidence="1" id="KW-0808">Transferase</keyword>
<dbReference type="GO" id="GO:0003964">
    <property type="term" value="F:RNA-directed DNA polymerase activity"/>
    <property type="evidence" value="ECO:0007669"/>
    <property type="project" value="UniProtKB-KW"/>
</dbReference>
<dbReference type="Proteomes" id="UP000276133">
    <property type="component" value="Unassembled WGS sequence"/>
</dbReference>
<evidence type="ECO:0000313" key="2">
    <source>
        <dbReference type="Proteomes" id="UP000276133"/>
    </source>
</evidence>
<dbReference type="EMBL" id="REGN01001311">
    <property type="protein sequence ID" value="RNA35606.1"/>
    <property type="molecule type" value="Genomic_DNA"/>
</dbReference>
<protein>
    <submittedName>
        <fullName evidence="1">RNA-directed DNA polymerase from mobile element jockey-like</fullName>
    </submittedName>
</protein>
<keyword evidence="1" id="KW-0695">RNA-directed DNA polymerase</keyword>
<keyword evidence="1" id="KW-0548">Nucleotidyltransferase</keyword>
<organism evidence="1 2">
    <name type="scientific">Brachionus plicatilis</name>
    <name type="common">Marine rotifer</name>
    <name type="synonym">Brachionus muelleri</name>
    <dbReference type="NCBI Taxonomy" id="10195"/>
    <lineage>
        <taxon>Eukaryota</taxon>
        <taxon>Metazoa</taxon>
        <taxon>Spiralia</taxon>
        <taxon>Gnathifera</taxon>
        <taxon>Rotifera</taxon>
        <taxon>Eurotatoria</taxon>
        <taxon>Monogononta</taxon>
        <taxon>Pseudotrocha</taxon>
        <taxon>Ploima</taxon>
        <taxon>Brachionidae</taxon>
        <taxon>Brachionus</taxon>
    </lineage>
</organism>
<accession>A0A3M7SIK3</accession>
<keyword evidence="2" id="KW-1185">Reference proteome</keyword>
<proteinExistence type="predicted"/>
<comment type="caution">
    <text evidence="1">The sequence shown here is derived from an EMBL/GenBank/DDBJ whole genome shotgun (WGS) entry which is preliminary data.</text>
</comment>
<evidence type="ECO:0000313" key="1">
    <source>
        <dbReference type="EMBL" id="RNA35606.1"/>
    </source>
</evidence>
<reference evidence="1 2" key="1">
    <citation type="journal article" date="2018" name="Sci. Rep.">
        <title>Genomic signatures of local adaptation to the degree of environmental predictability in rotifers.</title>
        <authorList>
            <person name="Franch-Gras L."/>
            <person name="Hahn C."/>
            <person name="Garcia-Roger E.M."/>
            <person name="Carmona M.J."/>
            <person name="Serra M."/>
            <person name="Gomez A."/>
        </authorList>
    </citation>
    <scope>NUCLEOTIDE SEQUENCE [LARGE SCALE GENOMIC DNA]</scope>
    <source>
        <strain evidence="1">HYR1</strain>
    </source>
</reference>
<gene>
    <name evidence="1" type="ORF">BpHYR1_024051</name>
</gene>